<dbReference type="PANTHER" id="PTHR15360:SF2">
    <property type="entry name" value="PLATELET-DERIVED GROWTH FACTOR RECEPTOR-LIKE PROTEIN"/>
    <property type="match status" value="1"/>
</dbReference>
<dbReference type="InterPro" id="IPR013783">
    <property type="entry name" value="Ig-like_fold"/>
</dbReference>
<dbReference type="InterPro" id="IPR003599">
    <property type="entry name" value="Ig_sub"/>
</dbReference>
<dbReference type="SUPFAM" id="SSF48726">
    <property type="entry name" value="Immunoglobulin"/>
    <property type="match status" value="2"/>
</dbReference>
<dbReference type="InterPro" id="IPR042495">
    <property type="entry name" value="PDGFRL"/>
</dbReference>
<dbReference type="Pfam" id="PF13927">
    <property type="entry name" value="Ig_3"/>
    <property type="match status" value="1"/>
</dbReference>
<dbReference type="InterPro" id="IPR036179">
    <property type="entry name" value="Ig-like_dom_sf"/>
</dbReference>
<gene>
    <name evidence="6" type="ORF">D5F01_LYC15813</name>
</gene>
<dbReference type="Proteomes" id="UP000424527">
    <property type="component" value="Unassembled WGS sequence"/>
</dbReference>
<dbReference type="PANTHER" id="PTHR15360">
    <property type="entry name" value="PLATELET-DERIVED GROWTH FACTOR RECEPTOR LIKE"/>
    <property type="match status" value="1"/>
</dbReference>
<feature type="region of interest" description="Disordered" evidence="3">
    <location>
        <begin position="32"/>
        <end position="93"/>
    </location>
</feature>
<feature type="signal peptide" evidence="4">
    <location>
        <begin position="1"/>
        <end position="29"/>
    </location>
</feature>
<sequence>MPLVNLFGSKWKLLLSALLICAVIFDLDAQEQRTTPGRTSKPSKPKLGKTTNKGPRAVTAKPKIKPTPASTSTDRPHTGVKQREEDDDGRLRTVQQERYGVLTLVNSTGADTGEYTCYPMYCEDTDCRKDYDKAVKVFVFFPDPHELFVPSSEYYEVIQLRTNWPTVLPCQVTSPEAKVTLHREFPPVEVAVDGTEITFNVKKGFTIHRPRPYHAGALFCVASLGNLRQSSTKYMLIYVNYPMAPPSPVIQASSSSLAAGENLRVSCSVVGEQNVVVEFTWEYPGQQIGRPLYTQESISPVGGGAARQQSQSILLVDEIRDVDQGTYTCTAQNLQGATSVSTTVKVIPKVKPKKP</sequence>
<dbReference type="SMART" id="SM00409">
    <property type="entry name" value="IG"/>
    <property type="match status" value="3"/>
</dbReference>
<dbReference type="PROSITE" id="PS50835">
    <property type="entry name" value="IG_LIKE"/>
    <property type="match status" value="1"/>
</dbReference>
<evidence type="ECO:0000256" key="2">
    <source>
        <dbReference type="ARBA" id="ARBA00019671"/>
    </source>
</evidence>
<keyword evidence="7" id="KW-1185">Reference proteome</keyword>
<name>A0A6G0I495_LARCR</name>
<evidence type="ECO:0000256" key="3">
    <source>
        <dbReference type="SAM" id="MobiDB-lite"/>
    </source>
</evidence>
<keyword evidence="4" id="KW-0732">Signal</keyword>
<feature type="chain" id="PRO_5026003846" description="Platelet-derived growth factor receptor-like protein" evidence="4">
    <location>
        <begin position="30"/>
        <end position="355"/>
    </location>
</feature>
<organism evidence="6 7">
    <name type="scientific">Larimichthys crocea</name>
    <name type="common">Large yellow croaker</name>
    <name type="synonym">Pseudosciaena crocea</name>
    <dbReference type="NCBI Taxonomy" id="215358"/>
    <lineage>
        <taxon>Eukaryota</taxon>
        <taxon>Metazoa</taxon>
        <taxon>Chordata</taxon>
        <taxon>Craniata</taxon>
        <taxon>Vertebrata</taxon>
        <taxon>Euteleostomi</taxon>
        <taxon>Actinopterygii</taxon>
        <taxon>Neopterygii</taxon>
        <taxon>Teleostei</taxon>
        <taxon>Neoteleostei</taxon>
        <taxon>Acanthomorphata</taxon>
        <taxon>Eupercaria</taxon>
        <taxon>Sciaenidae</taxon>
        <taxon>Larimichthys</taxon>
    </lineage>
</organism>
<dbReference type="InterPro" id="IPR007110">
    <property type="entry name" value="Ig-like_dom"/>
</dbReference>
<dbReference type="SMART" id="SM00408">
    <property type="entry name" value="IGc2"/>
    <property type="match status" value="1"/>
</dbReference>
<feature type="domain" description="Ig-like" evidence="5">
    <location>
        <begin position="246"/>
        <end position="345"/>
    </location>
</feature>
<evidence type="ECO:0000259" key="5">
    <source>
        <dbReference type="PROSITE" id="PS50835"/>
    </source>
</evidence>
<evidence type="ECO:0000256" key="4">
    <source>
        <dbReference type="SAM" id="SignalP"/>
    </source>
</evidence>
<feature type="compositionally biased region" description="Basic and acidic residues" evidence="3">
    <location>
        <begin position="74"/>
        <end position="84"/>
    </location>
</feature>
<comment type="subunit">
    <text evidence="1">Forms a complex composed of PDGFRL, TNK2 and GRB2.</text>
</comment>
<reference evidence="6 7" key="1">
    <citation type="submission" date="2019-07" db="EMBL/GenBank/DDBJ databases">
        <title>Chromosome genome assembly for large yellow croaker.</title>
        <authorList>
            <person name="Xiao S."/>
        </authorList>
    </citation>
    <scope>NUCLEOTIDE SEQUENCE [LARGE SCALE GENOMIC DNA]</scope>
    <source>
        <strain evidence="6">JMULYC20181020</strain>
        <tissue evidence="6">Muscle</tissue>
    </source>
</reference>
<evidence type="ECO:0000313" key="7">
    <source>
        <dbReference type="Proteomes" id="UP000424527"/>
    </source>
</evidence>
<dbReference type="Pfam" id="PF21339">
    <property type="entry name" value="VEGFR-1-like_Ig-like"/>
    <property type="match status" value="1"/>
</dbReference>
<keyword evidence="6" id="KW-0675">Receptor</keyword>
<protein>
    <recommendedName>
        <fullName evidence="2">Platelet-derived growth factor receptor-like protein</fullName>
    </recommendedName>
</protein>
<dbReference type="EMBL" id="REGW02000015">
    <property type="protein sequence ID" value="KAE8286133.1"/>
    <property type="molecule type" value="Genomic_DNA"/>
</dbReference>
<comment type="caution">
    <text evidence="6">The sequence shown here is derived from an EMBL/GenBank/DDBJ whole genome shotgun (WGS) entry which is preliminary data.</text>
</comment>
<accession>A0A6G0I495</accession>
<dbReference type="InterPro" id="IPR003598">
    <property type="entry name" value="Ig_sub2"/>
</dbReference>
<dbReference type="AlphaFoldDB" id="A0A6G0I495"/>
<evidence type="ECO:0000313" key="6">
    <source>
        <dbReference type="EMBL" id="KAE8286133.1"/>
    </source>
</evidence>
<proteinExistence type="predicted"/>
<dbReference type="Gene3D" id="2.60.40.10">
    <property type="entry name" value="Immunoglobulins"/>
    <property type="match status" value="3"/>
</dbReference>
<evidence type="ECO:0000256" key="1">
    <source>
        <dbReference type="ARBA" id="ARBA00011360"/>
    </source>
</evidence>